<keyword evidence="1" id="KW-0472">Membrane</keyword>
<name>A0A9E6ZPD0_9FLAO</name>
<gene>
    <name evidence="2" type="ORF">MQE35_11145</name>
</gene>
<keyword evidence="1" id="KW-1133">Transmembrane helix</keyword>
<dbReference type="KEGG" id="fbm:MQE35_11145"/>
<feature type="transmembrane region" description="Helical" evidence="1">
    <location>
        <begin position="45"/>
        <end position="65"/>
    </location>
</feature>
<protein>
    <submittedName>
        <fullName evidence="2">Uncharacterized protein</fullName>
    </submittedName>
</protein>
<reference evidence="2" key="1">
    <citation type="submission" date="2022-03" db="EMBL/GenBank/DDBJ databases">
        <title>Description of Abyssus ytuae gen. nov., sp. nov., a novel member of the family Flavobacteriaceae isolated from the sediment of Mariana Trench.</title>
        <authorList>
            <person name="Zhang J."/>
            <person name="Xu X."/>
        </authorList>
    </citation>
    <scope>NUCLEOTIDE SEQUENCE</scope>
    <source>
        <strain evidence="2">MT3330</strain>
    </source>
</reference>
<evidence type="ECO:0000313" key="3">
    <source>
        <dbReference type="Proteomes" id="UP000831290"/>
    </source>
</evidence>
<keyword evidence="1" id="KW-0812">Transmembrane</keyword>
<dbReference type="EMBL" id="CP094358">
    <property type="protein sequence ID" value="UOB16293.1"/>
    <property type="molecule type" value="Genomic_DNA"/>
</dbReference>
<evidence type="ECO:0000313" key="2">
    <source>
        <dbReference type="EMBL" id="UOB16293.1"/>
    </source>
</evidence>
<dbReference type="RefSeq" id="WP_255841463.1">
    <property type="nucleotide sequence ID" value="NZ_CP094358.1"/>
</dbReference>
<dbReference type="Proteomes" id="UP000831290">
    <property type="component" value="Chromosome"/>
</dbReference>
<proteinExistence type="predicted"/>
<keyword evidence="3" id="KW-1185">Reference proteome</keyword>
<feature type="transmembrane region" description="Helical" evidence="1">
    <location>
        <begin position="6"/>
        <end position="25"/>
    </location>
</feature>
<sequence length="66" mass="7714">MIENNKLPFGLLLIVVGTIYLFFLFKRRNFREGNTWDKSMFIRGIIGGIFLIIIGIVAILMYFGIW</sequence>
<evidence type="ECO:0000256" key="1">
    <source>
        <dbReference type="SAM" id="Phobius"/>
    </source>
</evidence>
<accession>A0A9E6ZPD0</accession>
<organism evidence="2 3">
    <name type="scientific">Abyssalbus ytuae</name>
    <dbReference type="NCBI Taxonomy" id="2926907"/>
    <lineage>
        <taxon>Bacteria</taxon>
        <taxon>Pseudomonadati</taxon>
        <taxon>Bacteroidota</taxon>
        <taxon>Flavobacteriia</taxon>
        <taxon>Flavobacteriales</taxon>
        <taxon>Flavobacteriaceae</taxon>
        <taxon>Abyssalbus</taxon>
    </lineage>
</organism>
<dbReference type="AlphaFoldDB" id="A0A9E6ZPD0"/>